<keyword evidence="2" id="KW-1185">Reference proteome</keyword>
<dbReference type="Proteomes" id="UP000701801">
    <property type="component" value="Unassembled WGS sequence"/>
</dbReference>
<accession>A0A9N9LWI0</accession>
<reference evidence="1" key="1">
    <citation type="submission" date="2021-07" db="EMBL/GenBank/DDBJ databases">
        <authorList>
            <person name="Durling M."/>
        </authorList>
    </citation>
    <scope>NUCLEOTIDE SEQUENCE</scope>
</reference>
<evidence type="ECO:0000313" key="1">
    <source>
        <dbReference type="EMBL" id="CAG8979792.1"/>
    </source>
</evidence>
<proteinExistence type="predicted"/>
<name>A0A9N9LWI0_9HELO</name>
<gene>
    <name evidence="1" type="ORF">HYALB_00013374</name>
</gene>
<evidence type="ECO:0000313" key="2">
    <source>
        <dbReference type="Proteomes" id="UP000701801"/>
    </source>
</evidence>
<dbReference type="AlphaFoldDB" id="A0A9N9LWI0"/>
<dbReference type="EMBL" id="CAJVRM010000337">
    <property type="protein sequence ID" value="CAG8979792.1"/>
    <property type="molecule type" value="Genomic_DNA"/>
</dbReference>
<organism evidence="1 2">
    <name type="scientific">Hymenoscyphus albidus</name>
    <dbReference type="NCBI Taxonomy" id="595503"/>
    <lineage>
        <taxon>Eukaryota</taxon>
        <taxon>Fungi</taxon>
        <taxon>Dikarya</taxon>
        <taxon>Ascomycota</taxon>
        <taxon>Pezizomycotina</taxon>
        <taxon>Leotiomycetes</taxon>
        <taxon>Helotiales</taxon>
        <taxon>Helotiaceae</taxon>
        <taxon>Hymenoscyphus</taxon>
    </lineage>
</organism>
<protein>
    <submittedName>
        <fullName evidence="1">Uncharacterized protein</fullName>
    </submittedName>
</protein>
<dbReference type="OrthoDB" id="10559478at2759"/>
<comment type="caution">
    <text evidence="1">The sequence shown here is derived from an EMBL/GenBank/DDBJ whole genome shotgun (WGS) entry which is preliminary data.</text>
</comment>
<sequence>MPLPLSVVHVEQCHSQRDHFFPPGPIPTPCSPRFLLTNNHPTSPTRASPAGTPTPAPIPIVFGLLLLATTGSEIVVGTGVDVLEAVEDVSIANVLELLSSLLTGEVVATLDKVKGVVVLCTTEFDVLVNVISGARPTVVKTSKVPPMGQIHTRKNPPCT</sequence>